<accession>A0ABQ4NGR3</accession>
<dbReference type="Proteomes" id="UP000680304">
    <property type="component" value="Unassembled WGS sequence"/>
</dbReference>
<gene>
    <name evidence="1" type="ORF">PACILC2_57270</name>
</gene>
<dbReference type="EMBL" id="BOVJ01000271">
    <property type="protein sequence ID" value="GIQ67159.1"/>
    <property type="molecule type" value="Genomic_DNA"/>
</dbReference>
<reference evidence="1 2" key="1">
    <citation type="submission" date="2021-04" db="EMBL/GenBank/DDBJ databases">
        <title>Draft genome sequence of Paenibacillus cisolokensis, LC2-13A.</title>
        <authorList>
            <person name="Uke A."/>
            <person name="Chhe C."/>
            <person name="Baramee S."/>
            <person name="Kosugi A."/>
        </authorList>
    </citation>
    <scope>NUCLEOTIDE SEQUENCE [LARGE SCALE GENOMIC DNA]</scope>
    <source>
        <strain evidence="1 2">LC2-13A</strain>
    </source>
</reference>
<name>A0ABQ4NGR3_9BACL</name>
<proteinExistence type="predicted"/>
<protein>
    <submittedName>
        <fullName evidence="1">Uncharacterized protein</fullName>
    </submittedName>
</protein>
<organism evidence="1 2">
    <name type="scientific">Paenibacillus cisolokensis</name>
    <dbReference type="NCBI Taxonomy" id="1658519"/>
    <lineage>
        <taxon>Bacteria</taxon>
        <taxon>Bacillati</taxon>
        <taxon>Bacillota</taxon>
        <taxon>Bacilli</taxon>
        <taxon>Bacillales</taxon>
        <taxon>Paenibacillaceae</taxon>
        <taxon>Paenibacillus</taxon>
    </lineage>
</organism>
<keyword evidence="2" id="KW-1185">Reference proteome</keyword>
<evidence type="ECO:0000313" key="2">
    <source>
        <dbReference type="Proteomes" id="UP000680304"/>
    </source>
</evidence>
<sequence>MWIQNFTARAFEKLRREELDAVIRGDKTLEEALDRIQAEGQALTDRIPEKNP</sequence>
<comment type="caution">
    <text evidence="1">The sequence shown here is derived from an EMBL/GenBank/DDBJ whole genome shotgun (WGS) entry which is preliminary data.</text>
</comment>
<evidence type="ECO:0000313" key="1">
    <source>
        <dbReference type="EMBL" id="GIQ67159.1"/>
    </source>
</evidence>